<accession>A0A232EMU6</accession>
<keyword evidence="2" id="KW-1185">Reference proteome</keyword>
<evidence type="ECO:0000313" key="2">
    <source>
        <dbReference type="Proteomes" id="UP000215335"/>
    </source>
</evidence>
<evidence type="ECO:0000313" key="1">
    <source>
        <dbReference type="EMBL" id="OXU19693.1"/>
    </source>
</evidence>
<gene>
    <name evidence="1" type="ORF">TSAR_011446</name>
</gene>
<organism evidence="1 2">
    <name type="scientific">Trichomalopsis sarcophagae</name>
    <dbReference type="NCBI Taxonomy" id="543379"/>
    <lineage>
        <taxon>Eukaryota</taxon>
        <taxon>Metazoa</taxon>
        <taxon>Ecdysozoa</taxon>
        <taxon>Arthropoda</taxon>
        <taxon>Hexapoda</taxon>
        <taxon>Insecta</taxon>
        <taxon>Pterygota</taxon>
        <taxon>Neoptera</taxon>
        <taxon>Endopterygota</taxon>
        <taxon>Hymenoptera</taxon>
        <taxon>Apocrita</taxon>
        <taxon>Proctotrupomorpha</taxon>
        <taxon>Chalcidoidea</taxon>
        <taxon>Pteromalidae</taxon>
        <taxon>Pteromalinae</taxon>
        <taxon>Trichomalopsis</taxon>
    </lineage>
</organism>
<dbReference type="Proteomes" id="UP000215335">
    <property type="component" value="Unassembled WGS sequence"/>
</dbReference>
<name>A0A232EMU6_9HYME</name>
<comment type="caution">
    <text evidence="1">The sequence shown here is derived from an EMBL/GenBank/DDBJ whole genome shotgun (WGS) entry which is preliminary data.</text>
</comment>
<reference evidence="1 2" key="1">
    <citation type="journal article" date="2017" name="Curr. Biol.">
        <title>The Evolution of Venom by Co-option of Single-Copy Genes.</title>
        <authorList>
            <person name="Martinson E.O."/>
            <person name="Mrinalini"/>
            <person name="Kelkar Y.D."/>
            <person name="Chang C.H."/>
            <person name="Werren J.H."/>
        </authorList>
    </citation>
    <scope>NUCLEOTIDE SEQUENCE [LARGE SCALE GENOMIC DNA]</scope>
    <source>
        <strain evidence="1 2">Alberta</strain>
        <tissue evidence="1">Whole body</tissue>
    </source>
</reference>
<proteinExistence type="predicted"/>
<dbReference type="EMBL" id="NNAY01003277">
    <property type="protein sequence ID" value="OXU19693.1"/>
    <property type="molecule type" value="Genomic_DNA"/>
</dbReference>
<dbReference type="AlphaFoldDB" id="A0A232EMU6"/>
<protein>
    <submittedName>
        <fullName evidence="1">Uncharacterized protein</fullName>
    </submittedName>
</protein>
<sequence length="31" mass="3259">MIVAARSTLLLGILMHSGSSPSLSKSFYSTC</sequence>